<evidence type="ECO:0000259" key="16">
    <source>
        <dbReference type="Pfam" id="PF13947"/>
    </source>
</evidence>
<feature type="domain" description="Wall-associated receptor kinase galacturonan-binding" evidence="16">
    <location>
        <begin position="61"/>
        <end position="123"/>
    </location>
</feature>
<dbReference type="EMBL" id="JAYMYR010000004">
    <property type="protein sequence ID" value="KAK7367747.1"/>
    <property type="molecule type" value="Genomic_DNA"/>
</dbReference>
<comment type="catalytic activity">
    <reaction evidence="1">
        <text>S-ubiquitinyl-[E2 ubiquitin-conjugating enzyme]-L-cysteine + [acceptor protein]-L-lysine = [E2 ubiquitin-conjugating enzyme]-L-cysteine + N(6)-ubiquitinyl-[acceptor protein]-L-lysine.</text>
        <dbReference type="EC" id="2.3.2.27"/>
    </reaction>
</comment>
<keyword evidence="5" id="KW-0808">Transferase</keyword>
<evidence type="ECO:0000313" key="17">
    <source>
        <dbReference type="EMBL" id="KAK7367747.1"/>
    </source>
</evidence>
<dbReference type="GO" id="GO:0016020">
    <property type="term" value="C:membrane"/>
    <property type="evidence" value="ECO:0007669"/>
    <property type="project" value="UniProtKB-SubCell"/>
</dbReference>
<evidence type="ECO:0000256" key="15">
    <source>
        <dbReference type="SAM" id="Phobius"/>
    </source>
</evidence>
<evidence type="ECO:0000256" key="10">
    <source>
        <dbReference type="ARBA" id="ARBA00022786"/>
    </source>
</evidence>
<comment type="pathway">
    <text evidence="3">Protein modification; protein ubiquitination.</text>
</comment>
<keyword evidence="12 15" id="KW-1133">Transmembrane helix</keyword>
<evidence type="ECO:0000256" key="14">
    <source>
        <dbReference type="ARBA" id="ARBA00024209"/>
    </source>
</evidence>
<evidence type="ECO:0000256" key="7">
    <source>
        <dbReference type="ARBA" id="ARBA00022723"/>
    </source>
</evidence>
<dbReference type="InterPro" id="IPR046948">
    <property type="entry name" value="ATL20-22-like"/>
</dbReference>
<dbReference type="AlphaFoldDB" id="A0AAN9NC46"/>
<dbReference type="PANTHER" id="PTHR46279:SF12">
    <property type="entry name" value="RING-TYPE E3 UBIQUITIN TRANSFERASE"/>
    <property type="match status" value="1"/>
</dbReference>
<comment type="caution">
    <text evidence="17">The sequence shown here is derived from an EMBL/GenBank/DDBJ whole genome shotgun (WGS) entry which is preliminary data.</text>
</comment>
<dbReference type="GO" id="GO:0030247">
    <property type="term" value="F:polysaccharide binding"/>
    <property type="evidence" value="ECO:0007669"/>
    <property type="project" value="InterPro"/>
</dbReference>
<feature type="transmembrane region" description="Helical" evidence="15">
    <location>
        <begin position="240"/>
        <end position="257"/>
    </location>
</feature>
<gene>
    <name evidence="17" type="ORF">VNO80_09765</name>
</gene>
<organism evidence="17 18">
    <name type="scientific">Phaseolus coccineus</name>
    <name type="common">Scarlet runner bean</name>
    <name type="synonym">Phaseolus multiflorus</name>
    <dbReference type="NCBI Taxonomy" id="3886"/>
    <lineage>
        <taxon>Eukaryota</taxon>
        <taxon>Viridiplantae</taxon>
        <taxon>Streptophyta</taxon>
        <taxon>Embryophyta</taxon>
        <taxon>Tracheophyta</taxon>
        <taxon>Spermatophyta</taxon>
        <taxon>Magnoliopsida</taxon>
        <taxon>eudicotyledons</taxon>
        <taxon>Gunneridae</taxon>
        <taxon>Pentapetalae</taxon>
        <taxon>rosids</taxon>
        <taxon>fabids</taxon>
        <taxon>Fabales</taxon>
        <taxon>Fabaceae</taxon>
        <taxon>Papilionoideae</taxon>
        <taxon>50 kb inversion clade</taxon>
        <taxon>NPAAA clade</taxon>
        <taxon>indigoferoid/millettioid clade</taxon>
        <taxon>Phaseoleae</taxon>
        <taxon>Phaseolus</taxon>
    </lineage>
</organism>
<keyword evidence="13 15" id="KW-0472">Membrane</keyword>
<dbReference type="InterPro" id="IPR025287">
    <property type="entry name" value="WAK_GUB"/>
</dbReference>
<protein>
    <recommendedName>
        <fullName evidence="4">RING-type E3 ubiquitin transferase</fullName>
        <ecNumber evidence="4">2.3.2.27</ecNumber>
    </recommendedName>
</protein>
<dbReference type="Pfam" id="PF13947">
    <property type="entry name" value="GUB_WAK_bind"/>
    <property type="match status" value="1"/>
</dbReference>
<dbReference type="EC" id="2.3.2.27" evidence="4"/>
<feature type="transmembrane region" description="Helical" evidence="15">
    <location>
        <begin position="34"/>
        <end position="52"/>
    </location>
</feature>
<dbReference type="Proteomes" id="UP001374584">
    <property type="component" value="Unassembled WGS sequence"/>
</dbReference>
<evidence type="ECO:0000256" key="8">
    <source>
        <dbReference type="ARBA" id="ARBA00022729"/>
    </source>
</evidence>
<evidence type="ECO:0000256" key="3">
    <source>
        <dbReference type="ARBA" id="ARBA00004906"/>
    </source>
</evidence>
<name>A0AAN9NC46_PHACN</name>
<reference evidence="17 18" key="1">
    <citation type="submission" date="2024-01" db="EMBL/GenBank/DDBJ databases">
        <title>The genomes of 5 underutilized Papilionoideae crops provide insights into root nodulation and disease resistanc.</title>
        <authorList>
            <person name="Jiang F."/>
        </authorList>
    </citation>
    <scope>NUCLEOTIDE SEQUENCE [LARGE SCALE GENOMIC DNA]</scope>
    <source>
        <strain evidence="17">JINMINGXINNONG_FW02</strain>
        <tissue evidence="17">Leaves</tissue>
    </source>
</reference>
<dbReference type="GO" id="GO:0061630">
    <property type="term" value="F:ubiquitin protein ligase activity"/>
    <property type="evidence" value="ECO:0007669"/>
    <property type="project" value="UniProtKB-EC"/>
</dbReference>
<evidence type="ECO:0000256" key="12">
    <source>
        <dbReference type="ARBA" id="ARBA00022989"/>
    </source>
</evidence>
<evidence type="ECO:0000256" key="9">
    <source>
        <dbReference type="ARBA" id="ARBA00022771"/>
    </source>
</evidence>
<dbReference type="PANTHER" id="PTHR46279">
    <property type="entry name" value="RING/U-BOX SUPERFAMILY PROTEIN"/>
    <property type="match status" value="1"/>
</dbReference>
<evidence type="ECO:0000256" key="1">
    <source>
        <dbReference type="ARBA" id="ARBA00000900"/>
    </source>
</evidence>
<evidence type="ECO:0000256" key="5">
    <source>
        <dbReference type="ARBA" id="ARBA00022679"/>
    </source>
</evidence>
<keyword evidence="10" id="KW-0833">Ubl conjugation pathway</keyword>
<keyword evidence="6 15" id="KW-0812">Transmembrane</keyword>
<evidence type="ECO:0000256" key="4">
    <source>
        <dbReference type="ARBA" id="ARBA00012483"/>
    </source>
</evidence>
<keyword evidence="18" id="KW-1185">Reference proteome</keyword>
<evidence type="ECO:0000256" key="2">
    <source>
        <dbReference type="ARBA" id="ARBA00004167"/>
    </source>
</evidence>
<keyword evidence="9" id="KW-0863">Zinc-finger</keyword>
<sequence>MNENLSVAAEVSLLDLFVYLGLHPHQQSQVMGRFIILFLFCVLSFQSSVLKVTHARFLATKCGDAGPDIHYPYQIKGQDQHTESLPGFELLCKDNLTTIHFPSYGDLEVKSISYDTKNIHLLDPKKCVHHVFLNLNLSLTPFHYFYVLKNYTYLNCSTTLPPPFVEVPCLSAASYHVYTVDSALPVPGSCEGVKTVAIPFAYSPYLSDSILGLRLTWDMSETEDSKTINHTRGSHTSRNIVIGSSMCVFVMVTLLLISTKIRVATRNNHQKEEQLLHS</sequence>
<keyword evidence="11" id="KW-0862">Zinc</keyword>
<evidence type="ECO:0000313" key="18">
    <source>
        <dbReference type="Proteomes" id="UP001374584"/>
    </source>
</evidence>
<comment type="subcellular location">
    <subcellularLocation>
        <location evidence="2">Membrane</location>
        <topology evidence="2">Single-pass membrane protein</topology>
    </subcellularLocation>
</comment>
<keyword evidence="8" id="KW-0732">Signal</keyword>
<evidence type="ECO:0000256" key="11">
    <source>
        <dbReference type="ARBA" id="ARBA00022833"/>
    </source>
</evidence>
<accession>A0AAN9NC46</accession>
<proteinExistence type="inferred from homology"/>
<keyword evidence="7" id="KW-0479">Metal-binding</keyword>
<comment type="similarity">
    <text evidence="14">Belongs to the RING-type zinc finger family. ATL subfamily.</text>
</comment>
<evidence type="ECO:0000256" key="13">
    <source>
        <dbReference type="ARBA" id="ARBA00023136"/>
    </source>
</evidence>
<evidence type="ECO:0000256" key="6">
    <source>
        <dbReference type="ARBA" id="ARBA00022692"/>
    </source>
</evidence>
<dbReference type="GO" id="GO:0008270">
    <property type="term" value="F:zinc ion binding"/>
    <property type="evidence" value="ECO:0007669"/>
    <property type="project" value="UniProtKB-KW"/>
</dbReference>